<evidence type="ECO:0000313" key="1">
    <source>
        <dbReference type="EMBL" id="KAJ5453907.1"/>
    </source>
</evidence>
<dbReference type="EMBL" id="JAPVEA010000005">
    <property type="protein sequence ID" value="KAJ5453907.1"/>
    <property type="molecule type" value="Genomic_DNA"/>
</dbReference>
<dbReference type="GeneID" id="81598488"/>
<dbReference type="InterPro" id="IPR012349">
    <property type="entry name" value="Split_barrel_FMN-bd"/>
</dbReference>
<protein>
    <submittedName>
        <fullName evidence="1">Uncharacterized protein</fullName>
    </submittedName>
</protein>
<dbReference type="Proteomes" id="UP001213681">
    <property type="component" value="Unassembled WGS sequence"/>
</dbReference>
<dbReference type="AlphaFoldDB" id="A0AAD6C9L3"/>
<reference evidence="1" key="2">
    <citation type="journal article" date="2023" name="IMA Fungus">
        <title>Comparative genomic study of the Penicillium genus elucidates a diverse pangenome and 15 lateral gene transfer events.</title>
        <authorList>
            <person name="Petersen C."/>
            <person name="Sorensen T."/>
            <person name="Nielsen M.R."/>
            <person name="Sondergaard T.E."/>
            <person name="Sorensen J.L."/>
            <person name="Fitzpatrick D.A."/>
            <person name="Frisvad J.C."/>
            <person name="Nielsen K.L."/>
        </authorList>
    </citation>
    <scope>NUCLEOTIDE SEQUENCE</scope>
    <source>
        <strain evidence="1">IBT 16125</strain>
    </source>
</reference>
<comment type="caution">
    <text evidence="1">The sequence shown here is derived from an EMBL/GenBank/DDBJ whole genome shotgun (WGS) entry which is preliminary data.</text>
</comment>
<gene>
    <name evidence="1" type="ORF">N7458_004863</name>
</gene>
<name>A0AAD6C9L3_9EURO</name>
<sequence length="60" mass="6621">MELCRCVEITRIGTKFKMSQEMGEKDSVDVSEGLANFGTEAGSEIARIVAERQELDKPVS</sequence>
<organism evidence="1 2">
    <name type="scientific">Penicillium daleae</name>
    <dbReference type="NCBI Taxonomy" id="63821"/>
    <lineage>
        <taxon>Eukaryota</taxon>
        <taxon>Fungi</taxon>
        <taxon>Dikarya</taxon>
        <taxon>Ascomycota</taxon>
        <taxon>Pezizomycotina</taxon>
        <taxon>Eurotiomycetes</taxon>
        <taxon>Eurotiomycetidae</taxon>
        <taxon>Eurotiales</taxon>
        <taxon>Aspergillaceae</taxon>
        <taxon>Penicillium</taxon>
    </lineage>
</organism>
<dbReference type="Gene3D" id="2.30.110.10">
    <property type="entry name" value="Electron Transport, Fmn-binding Protein, Chain A"/>
    <property type="match status" value="1"/>
</dbReference>
<proteinExistence type="predicted"/>
<evidence type="ECO:0000313" key="2">
    <source>
        <dbReference type="Proteomes" id="UP001213681"/>
    </source>
</evidence>
<reference evidence="1" key="1">
    <citation type="submission" date="2022-12" db="EMBL/GenBank/DDBJ databases">
        <authorList>
            <person name="Petersen C."/>
        </authorList>
    </citation>
    <scope>NUCLEOTIDE SEQUENCE</scope>
    <source>
        <strain evidence="1">IBT 16125</strain>
    </source>
</reference>
<keyword evidence="2" id="KW-1185">Reference proteome</keyword>
<dbReference type="RefSeq" id="XP_056766863.1">
    <property type="nucleotide sequence ID" value="XM_056908245.1"/>
</dbReference>
<accession>A0AAD6C9L3</accession>